<feature type="domain" description="Ubiquitin Mut7-C" evidence="2">
    <location>
        <begin position="6"/>
        <end position="79"/>
    </location>
</feature>
<organism evidence="3 4">
    <name type="scientific">Planotetraspora thailandica</name>
    <dbReference type="NCBI Taxonomy" id="487172"/>
    <lineage>
        <taxon>Bacteria</taxon>
        <taxon>Bacillati</taxon>
        <taxon>Actinomycetota</taxon>
        <taxon>Actinomycetes</taxon>
        <taxon>Streptosporangiales</taxon>
        <taxon>Streptosporangiaceae</taxon>
        <taxon>Planotetraspora</taxon>
    </lineage>
</organism>
<comment type="caution">
    <text evidence="3">The sequence shown here is derived from an EMBL/GenBank/DDBJ whole genome shotgun (WGS) entry which is preliminary data.</text>
</comment>
<evidence type="ECO:0000259" key="1">
    <source>
        <dbReference type="Pfam" id="PF01927"/>
    </source>
</evidence>
<dbReference type="PANTHER" id="PTHR39081:SF1">
    <property type="entry name" value="MUT7-C RNASE DOMAIN-CONTAINING PROTEIN"/>
    <property type="match status" value="1"/>
</dbReference>
<keyword evidence="4" id="KW-1185">Reference proteome</keyword>
<protein>
    <recommendedName>
        <fullName evidence="5">Twitching motility protein PilT</fullName>
    </recommendedName>
</protein>
<name>A0A8J3V7K4_9ACTN</name>
<reference evidence="3" key="1">
    <citation type="submission" date="2021-01" db="EMBL/GenBank/DDBJ databases">
        <title>Whole genome shotgun sequence of Planotetraspora thailandica NBRC 104271.</title>
        <authorList>
            <person name="Komaki H."/>
            <person name="Tamura T."/>
        </authorList>
    </citation>
    <scope>NUCLEOTIDE SEQUENCE</scope>
    <source>
        <strain evidence="3">NBRC 104271</strain>
    </source>
</reference>
<gene>
    <name evidence="3" type="ORF">Pth03_53110</name>
</gene>
<feature type="domain" description="Mut7-C RNAse" evidence="1">
    <location>
        <begin position="89"/>
        <end position="228"/>
    </location>
</feature>
<dbReference type="EMBL" id="BOOR01000042">
    <property type="protein sequence ID" value="GII56922.1"/>
    <property type="molecule type" value="Genomic_DNA"/>
</dbReference>
<dbReference type="Pfam" id="PF14451">
    <property type="entry name" value="Ub-Mut7C"/>
    <property type="match status" value="1"/>
</dbReference>
<sequence length="242" mass="26778">MERRELDLRVAEELWLFLPPSLRRAELRLPYDGTSSLGHVVESAGVPLPEIGSLLACGRPVTPSYCPDPADVVDVLGMPRPQRVPAPLFVLDVHLGTLARRLRLVGVDTAYRNDLDDDALIRQANDESRVLLTKDRRLLCRRGLWLGAYVRGSRPDDQLGDVLARFAPPLAPWTRCTACNGHLSPVGKAEIEHALPPGTRRSYDAFARCLACGHVYWRGAHGNRLKAIVDRASRIVSLDRAG</sequence>
<evidence type="ECO:0000313" key="4">
    <source>
        <dbReference type="Proteomes" id="UP000605992"/>
    </source>
</evidence>
<dbReference type="RefSeq" id="WP_203947056.1">
    <property type="nucleotide sequence ID" value="NZ_BOOR01000042.1"/>
</dbReference>
<dbReference type="InterPro" id="IPR002782">
    <property type="entry name" value="Mut7-C_RNAse_dom"/>
</dbReference>
<evidence type="ECO:0008006" key="5">
    <source>
        <dbReference type="Google" id="ProtNLM"/>
    </source>
</evidence>
<dbReference type="Proteomes" id="UP000605992">
    <property type="component" value="Unassembled WGS sequence"/>
</dbReference>
<dbReference type="PANTHER" id="PTHR39081">
    <property type="entry name" value="MUT7-C DOMAIN-CONTAINING PROTEIN"/>
    <property type="match status" value="1"/>
</dbReference>
<accession>A0A8J3V7K4</accession>
<dbReference type="Pfam" id="PF01927">
    <property type="entry name" value="Mut7-C"/>
    <property type="match status" value="1"/>
</dbReference>
<dbReference type="InterPro" id="IPR027798">
    <property type="entry name" value="Ub_Mut7C"/>
</dbReference>
<dbReference type="AlphaFoldDB" id="A0A8J3V7K4"/>
<proteinExistence type="predicted"/>
<evidence type="ECO:0000313" key="3">
    <source>
        <dbReference type="EMBL" id="GII56922.1"/>
    </source>
</evidence>
<evidence type="ECO:0000259" key="2">
    <source>
        <dbReference type="Pfam" id="PF14451"/>
    </source>
</evidence>